<gene>
    <name evidence="1" type="ORF">GON26_01265</name>
</gene>
<dbReference type="Proteomes" id="UP000471501">
    <property type="component" value="Unassembled WGS sequence"/>
</dbReference>
<dbReference type="Gene3D" id="3.40.50.300">
    <property type="entry name" value="P-loop containing nucleotide triphosphate hydrolases"/>
    <property type="match status" value="1"/>
</dbReference>
<dbReference type="InterPro" id="IPR027417">
    <property type="entry name" value="P-loop_NTPase"/>
</dbReference>
<dbReference type="RefSeq" id="WP_160372919.1">
    <property type="nucleotide sequence ID" value="NZ_WSTB01000001.1"/>
</dbReference>
<keyword evidence="2" id="KW-1185">Reference proteome</keyword>
<dbReference type="AlphaFoldDB" id="A0A6I4NMV3"/>
<dbReference type="EMBL" id="WSTB01000001">
    <property type="protein sequence ID" value="MWB92979.1"/>
    <property type="molecule type" value="Genomic_DNA"/>
</dbReference>
<evidence type="ECO:0008006" key="3">
    <source>
        <dbReference type="Google" id="ProtNLM"/>
    </source>
</evidence>
<evidence type="ECO:0000313" key="2">
    <source>
        <dbReference type="Proteomes" id="UP000471501"/>
    </source>
</evidence>
<protein>
    <recommendedName>
        <fullName evidence="3">Terminase large subunit gp17-like C-terminal domain-containing protein</fullName>
    </recommendedName>
</protein>
<accession>A0A6I4NMV3</accession>
<reference evidence="1 2" key="1">
    <citation type="submission" date="2019-12" db="EMBL/GenBank/DDBJ databases">
        <authorList>
            <person name="Kim Y.S."/>
        </authorList>
    </citation>
    <scope>NUCLEOTIDE SEQUENCE [LARGE SCALE GENOMIC DNA]</scope>
    <source>
        <strain evidence="1 2">GA093</strain>
    </source>
</reference>
<proteinExistence type="predicted"/>
<name>A0A6I4NMV3_9FLAO</name>
<comment type="caution">
    <text evidence="1">The sequence shown here is derived from an EMBL/GenBank/DDBJ whole genome shotgun (WGS) entry which is preliminary data.</text>
</comment>
<organism evidence="1 2">
    <name type="scientific">Flavobacterium hydrocarbonoxydans</name>
    <dbReference type="NCBI Taxonomy" id="2683249"/>
    <lineage>
        <taxon>Bacteria</taxon>
        <taxon>Pseudomonadati</taxon>
        <taxon>Bacteroidota</taxon>
        <taxon>Flavobacteriia</taxon>
        <taxon>Flavobacteriales</taxon>
        <taxon>Flavobacteriaceae</taxon>
        <taxon>Flavobacterium</taxon>
    </lineage>
</organism>
<evidence type="ECO:0000313" key="1">
    <source>
        <dbReference type="EMBL" id="MWB92979.1"/>
    </source>
</evidence>
<sequence length="509" mass="58367">MANAEDKKYFELWQQFRDNTRKATPIDLTETLVDKQNRIAKLEKNPEQWFKYYFPNFYTSEPAPFHKAATKRVLSNPEWYEVRSWSRELSKTGRTMMEVLFLAMTGKKKNILLVSSTYDNAERLLLPYKSILEANNRIINDYGEQESLGAWEAGEFVTKKGVSFRALGAGQSPRGTRKDEVRPDCILIDDIDTDEECRNASRIKAKVKWLEEALYGTRSISNPLLWIACGNIIAKYCCVTEMAKVADEHEIINIRDKNGVSTWPQKNTETLIDRALSKISWTAQQKEYYNNPVADGDVFKEVLYGKCPPLSSCDSVLAYADPSTSNKDKGASKQASYKSVGIIGKKGSKRYLYKIWLKQTNNATFVNWLFEAYEYLVQNKVDIKRIYIENNSLQDPHYEQVITPEIKKRSRDLDLHLPITEDKRKKPEKFFRIEGTLEPIHSKGNLIFNIDEKTNPDMVVMEGQMLGVEENAKTMDGPDMLEGGCWILDNKAVPMEGGYSYGGGSNRKY</sequence>